<dbReference type="EMBL" id="CP109965">
    <property type="protein sequence ID" value="WAJ70610.1"/>
    <property type="molecule type" value="Genomic_DNA"/>
</dbReference>
<protein>
    <submittedName>
        <fullName evidence="2">YeeE/YedE family protein</fullName>
    </submittedName>
</protein>
<feature type="transmembrane region" description="Helical" evidence="1">
    <location>
        <begin position="46"/>
        <end position="64"/>
    </location>
</feature>
<dbReference type="InterPro" id="IPR046513">
    <property type="entry name" value="DUF6691"/>
</dbReference>
<reference evidence="2" key="1">
    <citation type="submission" date="2022-10" db="EMBL/GenBank/DDBJ databases">
        <title>Catenovulum adriacola sp. nov. isolated in the Harbour of Susak.</title>
        <authorList>
            <person name="Schoch T."/>
            <person name="Reich S.J."/>
            <person name="Stoeferle S."/>
            <person name="Flaiz M."/>
            <person name="Kazda M."/>
            <person name="Riedel C.U."/>
            <person name="Duerre P."/>
        </authorList>
    </citation>
    <scope>NUCLEOTIDE SEQUENCE</scope>
    <source>
        <strain evidence="2">TS8</strain>
    </source>
</reference>
<accession>A0ABY7AM26</accession>
<dbReference type="Proteomes" id="UP001163726">
    <property type="component" value="Chromosome"/>
</dbReference>
<keyword evidence="1" id="KW-0472">Membrane</keyword>
<feature type="transmembrane region" description="Helical" evidence="1">
    <location>
        <begin position="89"/>
        <end position="115"/>
    </location>
</feature>
<evidence type="ECO:0000313" key="3">
    <source>
        <dbReference type="Proteomes" id="UP001163726"/>
    </source>
</evidence>
<keyword evidence="1" id="KW-0812">Transmembrane</keyword>
<feature type="transmembrane region" description="Helical" evidence="1">
    <location>
        <begin position="121"/>
        <end position="138"/>
    </location>
</feature>
<gene>
    <name evidence="2" type="ORF">OLW01_01975</name>
</gene>
<sequence length="142" mass="15264">MKSIIQLIVALLSGVIFGIGLIVSQMANPQKVLNFLDISGHWDPSLAFVMGSALVVFISAYHLLIKTRNKPILCDKFDLPANKKIDKPLVLGGMIFGAGWGIAGICPGPALVNILGDTSKISVFIVFMALGMFLTKYVNMAK</sequence>
<dbReference type="Pfam" id="PF20398">
    <property type="entry name" value="DUF6691"/>
    <property type="match status" value="1"/>
</dbReference>
<name>A0ABY7AM26_9ALTE</name>
<organism evidence="2 3">
    <name type="scientific">Catenovulum adriaticum</name>
    <dbReference type="NCBI Taxonomy" id="2984846"/>
    <lineage>
        <taxon>Bacteria</taxon>
        <taxon>Pseudomonadati</taxon>
        <taxon>Pseudomonadota</taxon>
        <taxon>Gammaproteobacteria</taxon>
        <taxon>Alteromonadales</taxon>
        <taxon>Alteromonadaceae</taxon>
        <taxon>Catenovulum</taxon>
    </lineage>
</organism>
<dbReference type="RefSeq" id="WP_268074960.1">
    <property type="nucleotide sequence ID" value="NZ_CP109965.1"/>
</dbReference>
<keyword evidence="1" id="KW-1133">Transmembrane helix</keyword>
<feature type="transmembrane region" description="Helical" evidence="1">
    <location>
        <begin position="7"/>
        <end position="26"/>
    </location>
</feature>
<evidence type="ECO:0000256" key="1">
    <source>
        <dbReference type="SAM" id="Phobius"/>
    </source>
</evidence>
<keyword evidence="3" id="KW-1185">Reference proteome</keyword>
<proteinExistence type="predicted"/>
<evidence type="ECO:0000313" key="2">
    <source>
        <dbReference type="EMBL" id="WAJ70610.1"/>
    </source>
</evidence>